<dbReference type="InterPro" id="IPR003673">
    <property type="entry name" value="CoA-Trfase_fam_III"/>
</dbReference>
<evidence type="ECO:0000313" key="4">
    <source>
        <dbReference type="EMBL" id="MFH5243405.1"/>
    </source>
</evidence>
<reference evidence="5 6" key="1">
    <citation type="submission" date="2024-10" db="EMBL/GenBank/DDBJ databases">
        <authorList>
            <person name="Riesco R."/>
        </authorList>
    </citation>
    <scope>NUCLEOTIDE SEQUENCE [LARGE SCALE GENOMIC DNA]</scope>
    <source>
        <strain evidence="4 6">NCIMB 15448</strain>
        <strain evidence="2 5">NCIMB 15449</strain>
        <strain evidence="3 7">NCIMB 15450</strain>
    </source>
</reference>
<dbReference type="SUPFAM" id="SSF89796">
    <property type="entry name" value="CoA-transferase family III (CaiB/BaiF)"/>
    <property type="match status" value="1"/>
</dbReference>
<dbReference type="EMBL" id="JBIMSO010000141">
    <property type="protein sequence ID" value="MFH5212039.1"/>
    <property type="molecule type" value="Genomic_DNA"/>
</dbReference>
<comment type="caution">
    <text evidence="4">The sequence shown here is derived from an EMBL/GenBank/DDBJ whole genome shotgun (WGS) entry which is preliminary data.</text>
</comment>
<organism evidence="4 6">
    <name type="scientific">Antrihabitans spumae</name>
    <dbReference type="NCBI Taxonomy" id="3373370"/>
    <lineage>
        <taxon>Bacteria</taxon>
        <taxon>Bacillati</taxon>
        <taxon>Actinomycetota</taxon>
        <taxon>Actinomycetes</taxon>
        <taxon>Mycobacteriales</taxon>
        <taxon>Nocardiaceae</taxon>
        <taxon>Antrihabitans</taxon>
    </lineage>
</organism>
<evidence type="ECO:0000313" key="2">
    <source>
        <dbReference type="EMBL" id="MFH5212039.1"/>
    </source>
</evidence>
<dbReference type="InterPro" id="IPR023606">
    <property type="entry name" value="CoA-Trfase_III_dom_1_sf"/>
</dbReference>
<keyword evidence="1 4" id="KW-0808">Transferase</keyword>
<evidence type="ECO:0000313" key="3">
    <source>
        <dbReference type="EMBL" id="MFH5229699.1"/>
    </source>
</evidence>
<evidence type="ECO:0000313" key="6">
    <source>
        <dbReference type="Proteomes" id="UP001609176"/>
    </source>
</evidence>
<name>A0ABW7KLN3_9NOCA</name>
<evidence type="ECO:0000313" key="7">
    <source>
        <dbReference type="Proteomes" id="UP001609219"/>
    </source>
</evidence>
<proteinExistence type="predicted"/>
<protein>
    <submittedName>
        <fullName evidence="4">CaiB/BaiF CoA transferase family protein</fullName>
    </submittedName>
</protein>
<sequence>MSETVSGPLSGVRVIEMGQLIAGPFVGSRLADFGAEVLKVEPPGKGDPMRNWGRSFEGNSLWWSVIGRNKKSIGIDLATDEGRDLVRGLVAEADAVVENFRPGTLEKWGLGPAELHEINPKLVIVRISGFGQTGPYATRPGFASVGEAMGGLRYINGFPGQVPPRSGISLGDTLAALFALEGLLMALYWRDAKGGTGQVVDASILESCFAMLESTLPEYDKLGIVREPMGTGLKSLAPSNVYPTKEGRSLIIAANADPLFRRLTQAMGSPELAGDPRFSTHVARGQNSDELDDLIAQWSATLDFGDLTAVLDAHSVVWGPINSIADVVADPQVEAREMIVRKQDPRFGDLAVPGVVPKLSQTPGAIAWLGRQTPGEDNTAVYTEVLGLSAERQHELADKNII</sequence>
<dbReference type="InterPro" id="IPR044855">
    <property type="entry name" value="CoA-Trfase_III_dom3_sf"/>
</dbReference>
<dbReference type="PANTHER" id="PTHR48207">
    <property type="entry name" value="SUCCINATE--HYDROXYMETHYLGLUTARATE COA-TRANSFERASE"/>
    <property type="match status" value="1"/>
</dbReference>
<dbReference type="GO" id="GO:0016740">
    <property type="term" value="F:transferase activity"/>
    <property type="evidence" value="ECO:0007669"/>
    <property type="project" value="UniProtKB-KW"/>
</dbReference>
<dbReference type="Proteomes" id="UP001609219">
    <property type="component" value="Unassembled WGS sequence"/>
</dbReference>
<evidence type="ECO:0000256" key="1">
    <source>
        <dbReference type="ARBA" id="ARBA00022679"/>
    </source>
</evidence>
<dbReference type="Proteomes" id="UP001609175">
    <property type="component" value="Unassembled WGS sequence"/>
</dbReference>
<gene>
    <name evidence="4" type="ORF">ACHIPV_16210</name>
    <name evidence="2" type="ORF">ACHIPZ_28120</name>
    <name evidence="3" type="ORF">ACHIRB_14140</name>
</gene>
<dbReference type="Gene3D" id="3.30.1540.10">
    <property type="entry name" value="formyl-coa transferase, domain 3"/>
    <property type="match status" value="1"/>
</dbReference>
<dbReference type="EMBL" id="JBIMSN010000059">
    <property type="protein sequence ID" value="MFH5229699.1"/>
    <property type="molecule type" value="Genomic_DNA"/>
</dbReference>
<dbReference type="Pfam" id="PF02515">
    <property type="entry name" value="CoA_transf_3"/>
    <property type="match status" value="1"/>
</dbReference>
<dbReference type="Proteomes" id="UP001609176">
    <property type="component" value="Unassembled WGS sequence"/>
</dbReference>
<keyword evidence="7" id="KW-1185">Reference proteome</keyword>
<dbReference type="RefSeq" id="WP_395119026.1">
    <property type="nucleotide sequence ID" value="NZ_JBIMSN010000059.1"/>
</dbReference>
<dbReference type="InterPro" id="IPR050483">
    <property type="entry name" value="CoA-transferase_III_domain"/>
</dbReference>
<dbReference type="PANTHER" id="PTHR48207:SF3">
    <property type="entry name" value="SUCCINATE--HYDROXYMETHYLGLUTARATE COA-TRANSFERASE"/>
    <property type="match status" value="1"/>
</dbReference>
<evidence type="ECO:0000313" key="5">
    <source>
        <dbReference type="Proteomes" id="UP001609175"/>
    </source>
</evidence>
<dbReference type="EMBL" id="JBIMSP010000025">
    <property type="protein sequence ID" value="MFH5243405.1"/>
    <property type="molecule type" value="Genomic_DNA"/>
</dbReference>
<dbReference type="Gene3D" id="3.40.50.10540">
    <property type="entry name" value="Crotonobetainyl-coa:carnitine coa-transferase, domain 1"/>
    <property type="match status" value="1"/>
</dbReference>
<accession>A0ABW7KLN3</accession>